<evidence type="ECO:0000313" key="2">
    <source>
        <dbReference type="Proteomes" id="UP001186974"/>
    </source>
</evidence>
<proteinExistence type="predicted"/>
<sequence>DWEICVPAEQLQDAVSLLTSEERIMDYPAIAPRERRQPRSLAHTYHRFSVRGWDCTFILVPSNDIHLSYEPAHIQRSLNGLPYPRLDVFVQSLLDTYNIVALCDVVDGTDVSLDWGSQHLDLAGTNDVQWAIQTNSRLRDLCGGNGPAYWIVMLPTGTVKKSNLWEDI</sequence>
<dbReference type="Proteomes" id="UP001186974">
    <property type="component" value="Unassembled WGS sequence"/>
</dbReference>
<organism evidence="1 2">
    <name type="scientific">Coniosporium uncinatum</name>
    <dbReference type="NCBI Taxonomy" id="93489"/>
    <lineage>
        <taxon>Eukaryota</taxon>
        <taxon>Fungi</taxon>
        <taxon>Dikarya</taxon>
        <taxon>Ascomycota</taxon>
        <taxon>Pezizomycotina</taxon>
        <taxon>Dothideomycetes</taxon>
        <taxon>Dothideomycetes incertae sedis</taxon>
        <taxon>Coniosporium</taxon>
    </lineage>
</organism>
<dbReference type="EMBL" id="JAWDJW010000612">
    <property type="protein sequence ID" value="KAK3080349.1"/>
    <property type="molecule type" value="Genomic_DNA"/>
</dbReference>
<keyword evidence="2" id="KW-1185">Reference proteome</keyword>
<feature type="non-terminal residue" evidence="1">
    <location>
        <position position="168"/>
    </location>
</feature>
<gene>
    <name evidence="1" type="ORF">LTS18_002237</name>
</gene>
<accession>A0ACC3DU72</accession>
<evidence type="ECO:0000313" key="1">
    <source>
        <dbReference type="EMBL" id="KAK3080349.1"/>
    </source>
</evidence>
<name>A0ACC3DU72_9PEZI</name>
<reference evidence="1" key="1">
    <citation type="submission" date="2024-09" db="EMBL/GenBank/DDBJ databases">
        <title>Black Yeasts Isolated from many extreme environments.</title>
        <authorList>
            <person name="Coleine C."/>
            <person name="Stajich J.E."/>
            <person name="Selbmann L."/>
        </authorList>
    </citation>
    <scope>NUCLEOTIDE SEQUENCE</scope>
    <source>
        <strain evidence="1">CCFEE 5737</strain>
    </source>
</reference>
<protein>
    <submittedName>
        <fullName evidence="1">Uncharacterized protein</fullName>
    </submittedName>
</protein>
<feature type="non-terminal residue" evidence="1">
    <location>
        <position position="1"/>
    </location>
</feature>
<comment type="caution">
    <text evidence="1">The sequence shown here is derived from an EMBL/GenBank/DDBJ whole genome shotgun (WGS) entry which is preliminary data.</text>
</comment>